<protein>
    <submittedName>
        <fullName evidence="4">Interleukin 17 receptor E like</fullName>
    </submittedName>
</protein>
<dbReference type="Pfam" id="PF15037">
    <property type="entry name" value="IL17_R_N"/>
    <property type="match status" value="1"/>
</dbReference>
<dbReference type="GeneTree" id="ENSGT00940000162605"/>
<feature type="region of interest" description="Disordered" evidence="2">
    <location>
        <begin position="302"/>
        <end position="322"/>
    </location>
</feature>
<name>A0A2K5SJM9_CEBIM</name>
<dbReference type="Ensembl" id="ENSCCAT00000058404.1">
    <property type="protein sequence ID" value="ENSCCAP00000040590.1"/>
    <property type="gene ID" value="ENSCCAG00000038089.1"/>
</dbReference>
<dbReference type="InterPro" id="IPR039465">
    <property type="entry name" value="IL-17_rcpt-like"/>
</dbReference>
<reference evidence="4" key="2">
    <citation type="submission" date="2025-09" db="UniProtKB">
        <authorList>
            <consortium name="Ensembl"/>
        </authorList>
    </citation>
    <scope>IDENTIFICATION</scope>
</reference>
<evidence type="ECO:0000256" key="2">
    <source>
        <dbReference type="SAM" id="MobiDB-lite"/>
    </source>
</evidence>
<keyword evidence="5" id="KW-1185">Reference proteome</keyword>
<sequence>MSMSVLETLTPSTAMQCITPNGCSLLLRVCASITLHERLRGLEACTTSLDTQETQCQSVWVARASHQQQVGQQLQVHFGCFEVSVAQHLYVTLRTIPHFCGVQLDQWHLVEAGRLSYWVDRRRKAVLVQVPRASGSPAYFVRLCLKLFTCKDAGAPVLVNASSVSRAVSLPYSQELPCLCLEGWPATPDAVRTQICPFENDTRALEMLWDTVHYHPRSQTLSWEPACPVSGQVSLCWCPGPGDSCHKLQHSSQLAHHRVQYRLVDTQPQLCLKFSTSWGSWVRCPFKRRQFPTPPTSRCTCVTGGGHSSQPANPHSRPAHFLQPQLTSKLPLPLPSW</sequence>
<keyword evidence="1" id="KW-0732">Signal</keyword>
<dbReference type="PANTHER" id="PTHR15583:SF10">
    <property type="entry name" value="INTERLEUKIN-17 RECEPTOR E-LIKE-RELATED"/>
    <property type="match status" value="1"/>
</dbReference>
<organism evidence="4 5">
    <name type="scientific">Cebus imitator</name>
    <name type="common">Panamanian white-faced capuchin</name>
    <name type="synonym">Cebus capucinus imitator</name>
    <dbReference type="NCBI Taxonomy" id="2715852"/>
    <lineage>
        <taxon>Eukaryota</taxon>
        <taxon>Metazoa</taxon>
        <taxon>Chordata</taxon>
        <taxon>Craniata</taxon>
        <taxon>Vertebrata</taxon>
        <taxon>Euteleostomi</taxon>
        <taxon>Mammalia</taxon>
        <taxon>Eutheria</taxon>
        <taxon>Euarchontoglires</taxon>
        <taxon>Primates</taxon>
        <taxon>Haplorrhini</taxon>
        <taxon>Platyrrhini</taxon>
        <taxon>Cebidae</taxon>
        <taxon>Cebinae</taxon>
        <taxon>Cebus</taxon>
    </lineage>
</organism>
<feature type="domain" description="Interleukin-17 receptor C/E N-terminal" evidence="3">
    <location>
        <begin position="161"/>
        <end position="291"/>
    </location>
</feature>
<proteinExistence type="predicted"/>
<evidence type="ECO:0000259" key="3">
    <source>
        <dbReference type="Pfam" id="PF15037"/>
    </source>
</evidence>
<dbReference type="Proteomes" id="UP000233040">
    <property type="component" value="Unassembled WGS sequence"/>
</dbReference>
<evidence type="ECO:0000256" key="1">
    <source>
        <dbReference type="ARBA" id="ARBA00022729"/>
    </source>
</evidence>
<evidence type="ECO:0000313" key="4">
    <source>
        <dbReference type="Ensembl" id="ENSCCAP00000040590.1"/>
    </source>
</evidence>
<gene>
    <name evidence="4" type="primary">IL17REL</name>
</gene>
<dbReference type="AlphaFoldDB" id="A0A2K5SJM9"/>
<dbReference type="InterPro" id="IPR027841">
    <property type="entry name" value="IL-17_rcpt_C/E_N"/>
</dbReference>
<dbReference type="GO" id="GO:0030368">
    <property type="term" value="F:interleukin-17 receptor activity"/>
    <property type="evidence" value="ECO:0007669"/>
    <property type="project" value="InterPro"/>
</dbReference>
<dbReference type="OMA" id="KCAPHDD"/>
<dbReference type="PANTHER" id="PTHR15583">
    <property type="entry name" value="INTERLEUKIN-17 RECEPTOR"/>
    <property type="match status" value="1"/>
</dbReference>
<evidence type="ECO:0000313" key="5">
    <source>
        <dbReference type="Proteomes" id="UP000233040"/>
    </source>
</evidence>
<accession>A0A2K5SJM9</accession>
<reference evidence="4" key="1">
    <citation type="submission" date="2025-08" db="UniProtKB">
        <authorList>
            <consortium name="Ensembl"/>
        </authorList>
    </citation>
    <scope>IDENTIFICATION</scope>
</reference>